<dbReference type="AlphaFoldDB" id="A0A8H8RQK2"/>
<name>A0A8H8RQK2_9HELO</name>
<evidence type="ECO:0000313" key="8">
    <source>
        <dbReference type="EMBL" id="TVY37740.1"/>
    </source>
</evidence>
<dbReference type="GO" id="GO:0022857">
    <property type="term" value="F:transmembrane transporter activity"/>
    <property type="evidence" value="ECO:0007669"/>
    <property type="project" value="InterPro"/>
</dbReference>
<evidence type="ECO:0000256" key="4">
    <source>
        <dbReference type="ARBA" id="ARBA00022989"/>
    </source>
</evidence>
<evidence type="ECO:0000256" key="5">
    <source>
        <dbReference type="ARBA" id="ARBA00023136"/>
    </source>
</evidence>
<comment type="subcellular location">
    <subcellularLocation>
        <location evidence="1">Membrane</location>
        <topology evidence="1">Multi-pass membrane protein</topology>
    </subcellularLocation>
</comment>
<evidence type="ECO:0000256" key="6">
    <source>
        <dbReference type="SAM" id="Phobius"/>
    </source>
</evidence>
<dbReference type="GO" id="GO:0016020">
    <property type="term" value="C:membrane"/>
    <property type="evidence" value="ECO:0007669"/>
    <property type="project" value="UniProtKB-SubCell"/>
</dbReference>
<dbReference type="PRINTS" id="PR01036">
    <property type="entry name" value="TCRTETB"/>
</dbReference>
<feature type="transmembrane region" description="Helical" evidence="6">
    <location>
        <begin position="152"/>
        <end position="175"/>
    </location>
</feature>
<evidence type="ECO:0000256" key="2">
    <source>
        <dbReference type="ARBA" id="ARBA00022448"/>
    </source>
</evidence>
<dbReference type="EMBL" id="QGMJ01000330">
    <property type="protein sequence ID" value="TVY37740.1"/>
    <property type="molecule type" value="Genomic_DNA"/>
</dbReference>
<feature type="transmembrane region" description="Helical" evidence="6">
    <location>
        <begin position="454"/>
        <end position="474"/>
    </location>
</feature>
<dbReference type="InterPro" id="IPR050930">
    <property type="entry name" value="MFS_Vesicular_Transporter"/>
</dbReference>
<keyword evidence="9" id="KW-1185">Reference proteome</keyword>
<accession>A0A8H8RQK2</accession>
<feature type="transmembrane region" description="Helical" evidence="6">
    <location>
        <begin position="67"/>
        <end position="86"/>
    </location>
</feature>
<keyword evidence="4 6" id="KW-1133">Transmembrane helix</keyword>
<feature type="transmembrane region" description="Helical" evidence="6">
    <location>
        <begin position="181"/>
        <end position="200"/>
    </location>
</feature>
<feature type="transmembrane region" description="Helical" evidence="6">
    <location>
        <begin position="316"/>
        <end position="333"/>
    </location>
</feature>
<dbReference type="Gene3D" id="1.20.1250.20">
    <property type="entry name" value="MFS general substrate transporter like domains"/>
    <property type="match status" value="2"/>
</dbReference>
<keyword evidence="2" id="KW-0813">Transport</keyword>
<reference evidence="8 9" key="1">
    <citation type="submission" date="2018-05" db="EMBL/GenBank/DDBJ databases">
        <title>Genome sequencing and assembly of the regulated plant pathogen Lachnellula willkommii and related sister species for the development of diagnostic species identification markers.</title>
        <authorList>
            <person name="Giroux E."/>
            <person name="Bilodeau G."/>
        </authorList>
    </citation>
    <scope>NUCLEOTIDE SEQUENCE [LARGE SCALE GENOMIC DNA]</scope>
    <source>
        <strain evidence="8 9">CBS 197.66</strain>
    </source>
</reference>
<evidence type="ECO:0000256" key="1">
    <source>
        <dbReference type="ARBA" id="ARBA00004141"/>
    </source>
</evidence>
<dbReference type="Proteomes" id="UP000462212">
    <property type="component" value="Unassembled WGS sequence"/>
</dbReference>
<dbReference type="InterPro" id="IPR020846">
    <property type="entry name" value="MFS_dom"/>
</dbReference>
<feature type="transmembrane region" description="Helical" evidence="6">
    <location>
        <begin position="117"/>
        <end position="140"/>
    </location>
</feature>
<dbReference type="OrthoDB" id="5086884at2759"/>
<feature type="transmembrane region" description="Helical" evidence="6">
    <location>
        <begin position="371"/>
        <end position="400"/>
    </location>
</feature>
<feature type="transmembrane region" description="Helical" evidence="6">
    <location>
        <begin position="340"/>
        <end position="359"/>
    </location>
</feature>
<feature type="transmembrane region" description="Helical" evidence="6">
    <location>
        <begin position="93"/>
        <end position="111"/>
    </location>
</feature>
<dbReference type="PANTHER" id="PTHR23506:SF37">
    <property type="entry name" value="MAJOR FACILITATOR SUPERFAMILY (MFS) PROFILE DOMAIN-CONTAINING PROTEIN"/>
    <property type="match status" value="1"/>
</dbReference>
<keyword evidence="5 6" id="KW-0472">Membrane</keyword>
<dbReference type="PANTHER" id="PTHR23506">
    <property type="entry name" value="GH10249P"/>
    <property type="match status" value="1"/>
</dbReference>
<gene>
    <name evidence="8" type="ORF">LSUB1_G004830</name>
</gene>
<organism evidence="8 9">
    <name type="scientific">Lachnellula subtilissima</name>
    <dbReference type="NCBI Taxonomy" id="602034"/>
    <lineage>
        <taxon>Eukaryota</taxon>
        <taxon>Fungi</taxon>
        <taxon>Dikarya</taxon>
        <taxon>Ascomycota</taxon>
        <taxon>Pezizomycotina</taxon>
        <taxon>Leotiomycetes</taxon>
        <taxon>Helotiales</taxon>
        <taxon>Lachnaceae</taxon>
        <taxon>Lachnellula</taxon>
    </lineage>
</organism>
<evidence type="ECO:0000313" key="9">
    <source>
        <dbReference type="Proteomes" id="UP000462212"/>
    </source>
</evidence>
<proteinExistence type="predicted"/>
<keyword evidence="3 6" id="KW-0812">Transmembrane</keyword>
<feature type="transmembrane region" description="Helical" evidence="6">
    <location>
        <begin position="421"/>
        <end position="442"/>
    </location>
</feature>
<dbReference type="Pfam" id="PF07690">
    <property type="entry name" value="MFS_1"/>
    <property type="match status" value="1"/>
</dbReference>
<protein>
    <submittedName>
        <fullName evidence="8">Putative MFS-type transporter</fullName>
    </submittedName>
</protein>
<feature type="transmembrane region" description="Helical" evidence="6">
    <location>
        <begin position="21"/>
        <end position="47"/>
    </location>
</feature>
<feature type="domain" description="Major facilitator superfamily (MFS) profile" evidence="7">
    <location>
        <begin position="22"/>
        <end position="474"/>
    </location>
</feature>
<dbReference type="InterPro" id="IPR011701">
    <property type="entry name" value="MFS"/>
</dbReference>
<dbReference type="CDD" id="cd17325">
    <property type="entry name" value="MFS_MdtG_SLC18_like"/>
    <property type="match status" value="1"/>
</dbReference>
<sequence>MATNTLTSPPIGLRWRSSTPYILFTISIAMFTDLFLYGIIVPTIPFILRDRLGIPHQQIQSLTSSLLSSYALASVLSSLPAGIIADKVAARQIPFLGGLLSLLSATVLLFLGQSVPVLLLARILQGISGAVVWTVGLALIRDTVGSANLGVTIGNIFAFISVGELVSPVIGGVLYDKAGNAAVFGLCFALLGVDFVMRLVMIEKKTALKYELDSRVSSETNSVIEDEESAAGETSPLLQTVKSCEEEEEEEEAKWIVPKDQPTWIQKFPIIYTLRNSRLLVAEFVALMQALVIGVFDSTIPTETEGLFGFSSLKSGLMFIPLVLPYLLFGAIAGKGVDKYGARIVATVGFGWMVLPLVLLRIPQPGGTAEIAKFCVLLAFSGLGFALISAPSLVEASYVLERYHHANKELFGEDGPYAQLYAINSMVFSAGLTVGPLIAGFLRENIGYGNMNAVVAGLCAVVSVMSWVFLGRIVKK</sequence>
<dbReference type="PROSITE" id="PS50850">
    <property type="entry name" value="MFS"/>
    <property type="match status" value="1"/>
</dbReference>
<dbReference type="SUPFAM" id="SSF103473">
    <property type="entry name" value="MFS general substrate transporter"/>
    <property type="match status" value="1"/>
</dbReference>
<evidence type="ECO:0000259" key="7">
    <source>
        <dbReference type="PROSITE" id="PS50850"/>
    </source>
</evidence>
<evidence type="ECO:0000256" key="3">
    <source>
        <dbReference type="ARBA" id="ARBA00022692"/>
    </source>
</evidence>
<feature type="transmembrane region" description="Helical" evidence="6">
    <location>
        <begin position="279"/>
        <end position="296"/>
    </location>
</feature>
<dbReference type="InterPro" id="IPR036259">
    <property type="entry name" value="MFS_trans_sf"/>
</dbReference>
<comment type="caution">
    <text evidence="8">The sequence shown here is derived from an EMBL/GenBank/DDBJ whole genome shotgun (WGS) entry which is preliminary data.</text>
</comment>